<dbReference type="InterPro" id="IPR011606">
    <property type="entry name" value="Brnchd-chn_aa_trnsp_permease"/>
</dbReference>
<sequence length="228" mass="22961">MAADPDDEGARASFRRGARLAVPFAIVGFVLSLSFGVLARRAGLSAGQTIAAAAIMFAGSAQFAMLSVVAGGGGVAAAISAAGLMNARFLAMGVAIAPSLPGGPLRRAAQGQSVIDASWALANRGDGTFDRWLLFGNTAPQYLTWTLGTVVGAVFGDTLGDTDRLGLDAIYPTFFLALLLGELRDPASRWAAVGGGLLALALVPVAPPGVPILAASAVALVGLVRRSA</sequence>
<dbReference type="EMBL" id="PYXZ01000011">
    <property type="protein sequence ID" value="PUA79284.1"/>
    <property type="molecule type" value="Genomic_DNA"/>
</dbReference>
<comment type="subcellular location">
    <subcellularLocation>
        <location evidence="1">Cell membrane</location>
        <topology evidence="1">Multi-pass membrane protein</topology>
    </subcellularLocation>
</comment>
<dbReference type="GO" id="GO:0005886">
    <property type="term" value="C:plasma membrane"/>
    <property type="evidence" value="ECO:0007669"/>
    <property type="project" value="UniProtKB-SubCell"/>
</dbReference>
<evidence type="ECO:0000256" key="6">
    <source>
        <dbReference type="ARBA" id="ARBA00022989"/>
    </source>
</evidence>
<evidence type="ECO:0000256" key="3">
    <source>
        <dbReference type="ARBA" id="ARBA00022448"/>
    </source>
</evidence>
<protein>
    <submittedName>
        <fullName evidence="9">Branched-chain amino acid permease</fullName>
    </submittedName>
</protein>
<dbReference type="PANTHER" id="PTHR34979">
    <property type="entry name" value="INNER MEMBRANE PROTEIN YGAZ"/>
    <property type="match status" value="1"/>
</dbReference>
<name>A0A2R7YSQ6_9ACTN</name>
<dbReference type="GO" id="GO:1903785">
    <property type="term" value="P:L-valine transmembrane transport"/>
    <property type="evidence" value="ECO:0007669"/>
    <property type="project" value="TreeGrafter"/>
</dbReference>
<evidence type="ECO:0000256" key="2">
    <source>
        <dbReference type="ARBA" id="ARBA00010735"/>
    </source>
</evidence>
<evidence type="ECO:0000256" key="8">
    <source>
        <dbReference type="SAM" id="Phobius"/>
    </source>
</evidence>
<evidence type="ECO:0000256" key="7">
    <source>
        <dbReference type="ARBA" id="ARBA00023136"/>
    </source>
</evidence>
<dbReference type="OrthoDB" id="8908907at2"/>
<dbReference type="AlphaFoldDB" id="A0A2R7YSQ6"/>
<evidence type="ECO:0000313" key="10">
    <source>
        <dbReference type="Proteomes" id="UP000244867"/>
    </source>
</evidence>
<evidence type="ECO:0000256" key="4">
    <source>
        <dbReference type="ARBA" id="ARBA00022475"/>
    </source>
</evidence>
<gene>
    <name evidence="9" type="ORF">C7S10_19850</name>
</gene>
<reference evidence="9 10" key="1">
    <citation type="submission" date="2018-03" db="EMBL/GenBank/DDBJ databases">
        <authorList>
            <person name="Keele B.F."/>
        </authorList>
    </citation>
    <scope>NUCLEOTIDE SEQUENCE [LARGE SCALE GENOMIC DNA]</scope>
    <source>
        <strain evidence="9 10">IB-3</strain>
    </source>
</reference>
<accession>A0A2R7YSQ6</accession>
<feature type="transmembrane region" description="Helical" evidence="8">
    <location>
        <begin position="195"/>
        <end position="224"/>
    </location>
</feature>
<keyword evidence="5 8" id="KW-0812">Transmembrane</keyword>
<comment type="similarity">
    <text evidence="2">Belongs to the AzlC family.</text>
</comment>
<dbReference type="Proteomes" id="UP000244867">
    <property type="component" value="Unassembled WGS sequence"/>
</dbReference>
<evidence type="ECO:0000256" key="1">
    <source>
        <dbReference type="ARBA" id="ARBA00004651"/>
    </source>
</evidence>
<keyword evidence="4" id="KW-1003">Cell membrane</keyword>
<organism evidence="9 10">
    <name type="scientific">Nocardioides currus</name>
    <dbReference type="NCBI Taxonomy" id="2133958"/>
    <lineage>
        <taxon>Bacteria</taxon>
        <taxon>Bacillati</taxon>
        <taxon>Actinomycetota</taxon>
        <taxon>Actinomycetes</taxon>
        <taxon>Propionibacteriales</taxon>
        <taxon>Nocardioidaceae</taxon>
        <taxon>Nocardioides</taxon>
    </lineage>
</organism>
<proteinExistence type="inferred from homology"/>
<keyword evidence="6 8" id="KW-1133">Transmembrane helix</keyword>
<dbReference type="Pfam" id="PF03591">
    <property type="entry name" value="AzlC"/>
    <property type="match status" value="1"/>
</dbReference>
<feature type="transmembrane region" description="Helical" evidence="8">
    <location>
        <begin position="20"/>
        <end position="38"/>
    </location>
</feature>
<dbReference type="RefSeq" id="WP_108346283.1">
    <property type="nucleotide sequence ID" value="NZ_PYXZ01000011.1"/>
</dbReference>
<comment type="caution">
    <text evidence="9">The sequence shown here is derived from an EMBL/GenBank/DDBJ whole genome shotgun (WGS) entry which is preliminary data.</text>
</comment>
<evidence type="ECO:0000313" key="9">
    <source>
        <dbReference type="EMBL" id="PUA79284.1"/>
    </source>
</evidence>
<keyword evidence="7 8" id="KW-0472">Membrane</keyword>
<evidence type="ECO:0000256" key="5">
    <source>
        <dbReference type="ARBA" id="ARBA00022692"/>
    </source>
</evidence>
<dbReference type="PANTHER" id="PTHR34979:SF1">
    <property type="entry name" value="INNER MEMBRANE PROTEIN YGAZ"/>
    <property type="match status" value="1"/>
</dbReference>
<keyword evidence="3" id="KW-0813">Transport</keyword>
<keyword evidence="10" id="KW-1185">Reference proteome</keyword>